<reference evidence="1 2" key="1">
    <citation type="submission" date="2024-05" db="EMBL/GenBank/DDBJ databases">
        <title>Genome sequencing and assembly of Indian major carp, Cirrhinus mrigala (Hamilton, 1822).</title>
        <authorList>
            <person name="Mohindra V."/>
            <person name="Chowdhury L.M."/>
            <person name="Lal K."/>
            <person name="Jena J.K."/>
        </authorList>
    </citation>
    <scope>NUCLEOTIDE SEQUENCE [LARGE SCALE GENOMIC DNA]</scope>
    <source>
        <strain evidence="1">CM1030</strain>
        <tissue evidence="1">Blood</tissue>
    </source>
</reference>
<keyword evidence="2" id="KW-1185">Reference proteome</keyword>
<feature type="non-terminal residue" evidence="1">
    <location>
        <position position="1"/>
    </location>
</feature>
<evidence type="ECO:0000313" key="2">
    <source>
        <dbReference type="Proteomes" id="UP001529510"/>
    </source>
</evidence>
<evidence type="ECO:0000313" key="1">
    <source>
        <dbReference type="EMBL" id="KAL0188090.1"/>
    </source>
</evidence>
<dbReference type="EMBL" id="JAMKFB020000007">
    <property type="protein sequence ID" value="KAL0188090.1"/>
    <property type="molecule type" value="Genomic_DNA"/>
</dbReference>
<gene>
    <name evidence="1" type="ORF">M9458_015189</name>
</gene>
<proteinExistence type="predicted"/>
<feature type="non-terminal residue" evidence="1">
    <location>
        <position position="109"/>
    </location>
</feature>
<dbReference type="Proteomes" id="UP001529510">
    <property type="component" value="Unassembled WGS sequence"/>
</dbReference>
<dbReference type="AlphaFoldDB" id="A0ABD0QQD2"/>
<protein>
    <submittedName>
        <fullName evidence="1">Uncharacterized protein</fullName>
    </submittedName>
</protein>
<sequence>ASAEQAKIGEPSAVTLVLSACFPGSAREVDEIMEGSVFGQNAIYTNSSSLTTHDRGPARGHTEVPQVERMIVVHFAGRMPLLDGIAPGSCPGPVSSLRARAYMASGPAA</sequence>
<accession>A0ABD0QQD2</accession>
<name>A0ABD0QQD2_CIRMR</name>
<comment type="caution">
    <text evidence="1">The sequence shown here is derived from an EMBL/GenBank/DDBJ whole genome shotgun (WGS) entry which is preliminary data.</text>
</comment>
<organism evidence="1 2">
    <name type="scientific">Cirrhinus mrigala</name>
    <name type="common">Mrigala</name>
    <dbReference type="NCBI Taxonomy" id="683832"/>
    <lineage>
        <taxon>Eukaryota</taxon>
        <taxon>Metazoa</taxon>
        <taxon>Chordata</taxon>
        <taxon>Craniata</taxon>
        <taxon>Vertebrata</taxon>
        <taxon>Euteleostomi</taxon>
        <taxon>Actinopterygii</taxon>
        <taxon>Neopterygii</taxon>
        <taxon>Teleostei</taxon>
        <taxon>Ostariophysi</taxon>
        <taxon>Cypriniformes</taxon>
        <taxon>Cyprinidae</taxon>
        <taxon>Labeoninae</taxon>
        <taxon>Labeonini</taxon>
        <taxon>Cirrhinus</taxon>
    </lineage>
</organism>